<organism evidence="3 4">
    <name type="scientific">Erythrobacter mangrovi</name>
    <dbReference type="NCBI Taxonomy" id="2739433"/>
    <lineage>
        <taxon>Bacteria</taxon>
        <taxon>Pseudomonadati</taxon>
        <taxon>Pseudomonadota</taxon>
        <taxon>Alphaproteobacteria</taxon>
        <taxon>Sphingomonadales</taxon>
        <taxon>Erythrobacteraceae</taxon>
        <taxon>Erythrobacter/Porphyrobacter group</taxon>
        <taxon>Erythrobacter</taxon>
    </lineage>
</organism>
<keyword evidence="1" id="KW-0732">Signal</keyword>
<sequence length="248" mass="26919">MRQRLRSKILLVAMLALAGCQPGEANGDDAPLPALGLFGTISIYWGEESDVADFLDDTGEPDWVRASLEESFELVPLDALEDDMLAAMRFLILAQPRPLAPSENVALDRWVRAGGQALIFADPMLTRHSSFPIGDRRRPQDVVLLSPILARWGLELRFDDEQPDTEHWVTHARGSIPTRLAGEFALLPGEGAAACRLSAAGLVARCDIGEGHVTLVADAAVLDGDEAGFVSSDRRDSFVGLVDESFTR</sequence>
<dbReference type="Proteomes" id="UP000504693">
    <property type="component" value="Chromosome"/>
</dbReference>
<dbReference type="EMBL" id="CP053921">
    <property type="protein sequence ID" value="QKG70139.1"/>
    <property type="molecule type" value="Genomic_DNA"/>
</dbReference>
<protein>
    <submittedName>
        <fullName evidence="3">ABC transporter</fullName>
    </submittedName>
</protein>
<feature type="domain" description="ABC-type uncharacterised transport system" evidence="2">
    <location>
        <begin position="64"/>
        <end position="158"/>
    </location>
</feature>
<dbReference type="RefSeq" id="WP_173212025.1">
    <property type="nucleotide sequence ID" value="NZ_CP053921.1"/>
</dbReference>
<evidence type="ECO:0000313" key="4">
    <source>
        <dbReference type="Proteomes" id="UP000504693"/>
    </source>
</evidence>
<evidence type="ECO:0000313" key="3">
    <source>
        <dbReference type="EMBL" id="QKG70139.1"/>
    </source>
</evidence>
<accession>A0A7D3XH44</accession>
<proteinExistence type="predicted"/>
<keyword evidence="4" id="KW-1185">Reference proteome</keyword>
<dbReference type="InterPro" id="IPR019196">
    <property type="entry name" value="ABC_transp_unknown"/>
</dbReference>
<feature type="chain" id="PRO_5028877311" evidence="1">
    <location>
        <begin position="26"/>
        <end position="248"/>
    </location>
</feature>
<feature type="signal peptide" evidence="1">
    <location>
        <begin position="1"/>
        <end position="25"/>
    </location>
</feature>
<dbReference type="PROSITE" id="PS51257">
    <property type="entry name" value="PROKAR_LIPOPROTEIN"/>
    <property type="match status" value="1"/>
</dbReference>
<evidence type="ECO:0000256" key="1">
    <source>
        <dbReference type="SAM" id="SignalP"/>
    </source>
</evidence>
<gene>
    <name evidence="3" type="ORF">HQR01_01455</name>
</gene>
<evidence type="ECO:0000259" key="2">
    <source>
        <dbReference type="Pfam" id="PF09822"/>
    </source>
</evidence>
<dbReference type="AlphaFoldDB" id="A0A7D3XH44"/>
<reference evidence="3 4" key="1">
    <citation type="submission" date="2020-05" db="EMBL/GenBank/DDBJ databases">
        <title>Erythrobacter mangrovi sp. nov., isolated from rhizosphere soil of mangrove plant (Kandelia candel).</title>
        <authorList>
            <person name="Ye Y.H."/>
        </authorList>
    </citation>
    <scope>NUCLEOTIDE SEQUENCE [LARGE SCALE GENOMIC DNA]</scope>
    <source>
        <strain evidence="3 4">EB310</strain>
    </source>
</reference>
<dbReference type="Pfam" id="PF09822">
    <property type="entry name" value="ABC_transp_aux"/>
    <property type="match status" value="1"/>
</dbReference>
<name>A0A7D3XH44_9SPHN</name>
<dbReference type="KEGG" id="emv:HQR01_01455"/>